<proteinExistence type="inferred from homology"/>
<feature type="compositionally biased region" description="Polar residues" evidence="6">
    <location>
        <begin position="555"/>
        <end position="580"/>
    </location>
</feature>
<keyword evidence="9" id="KW-1185">Reference proteome</keyword>
<keyword evidence="3 7" id="KW-0812">Transmembrane</keyword>
<protein>
    <submittedName>
        <fullName evidence="8">Transmembrane and coiled-coil domains 4</fullName>
    </submittedName>
</protein>
<accession>A0A7J8A2B0</accession>
<reference evidence="8 9" key="1">
    <citation type="journal article" date="2020" name="Nature">
        <title>Six reference-quality genomes reveal evolution of bat adaptations.</title>
        <authorList>
            <person name="Jebb D."/>
            <person name="Huang Z."/>
            <person name="Pippel M."/>
            <person name="Hughes G.M."/>
            <person name="Lavrichenko K."/>
            <person name="Devanna P."/>
            <person name="Winkler S."/>
            <person name="Jermiin L.S."/>
            <person name="Skirmuntt E.C."/>
            <person name="Katzourakis A."/>
            <person name="Burkitt-Gray L."/>
            <person name="Ray D.A."/>
            <person name="Sullivan K.A.M."/>
            <person name="Roscito J.G."/>
            <person name="Kirilenko B.M."/>
            <person name="Davalos L.M."/>
            <person name="Corthals A.P."/>
            <person name="Power M.L."/>
            <person name="Jones G."/>
            <person name="Ransome R.D."/>
            <person name="Dechmann D.K.N."/>
            <person name="Locatelli A.G."/>
            <person name="Puechmaille S.J."/>
            <person name="Fedrigo O."/>
            <person name="Jarvis E.D."/>
            <person name="Hiller M."/>
            <person name="Vernes S.C."/>
            <person name="Myers E.W."/>
            <person name="Teeling E.C."/>
        </authorList>
    </citation>
    <scope>NUCLEOTIDE SEQUENCE [LARGE SCALE GENOMIC DNA]</scope>
    <source>
        <strain evidence="8">MMyoMyo1</strain>
        <tissue evidence="8">Flight muscle</tissue>
    </source>
</reference>
<sequence>MATWDRSSPRLHQEAEPAVEGDPHLPTGRELSEANRFAYAALCGISLSQLFPEPEQSSFCIEFVTGLAKWLELSEAVLPTMTAFASGLGGEGGDMFAQILTKDPLLKDDPLVITQDLLSFSLKDGHYDARARVLICHVTSLLRLPVGELDLLEETFLESLKETKEEESETAEASRKKRENRKKWKRYLLIGLATVGGGTVIGVTGGLAAPLIAAGAATIIGSAGAAALGSVAGIAVMTSLFGAAGASLTGYKMKKRVGAIEEFTFLPLTEGRQLHITIAITGWLASGKYRTFSAPWAALARSCEQYCLAWEAKYLMELGNALETILSGLANIVAQEALKYTVLSGITAALTWPASLLSVANIIDNPWGVCLHRSAEVGKHLAHILLSRQQGRRPVTLIGFSLGARVIYFCLQEMAQEKDCQGIIEDVVLLGAPVEGEAKHWEPFRKVVSGRIINGYSRGDWLLSFVYRTSSAQLQVAGLQPVLLQDRRMENVDLSSVVSGHLDYGKKMNVILKAVGIPTKPGWDEKGLLMASGNLPQEEPRQAAAASSSDKTTDQDGQTQGPAPRDTSQVSTSADPSQAQVPMGLDQPEGASLPAAACPVENPQTCSHGMSPNPLGCPSCASEIQGPGPGLD</sequence>
<feature type="transmembrane region" description="Helical" evidence="7">
    <location>
        <begin position="187"/>
        <end position="213"/>
    </location>
</feature>
<feature type="region of interest" description="Disordered" evidence="6">
    <location>
        <begin position="538"/>
        <end position="632"/>
    </location>
</feature>
<feature type="region of interest" description="Disordered" evidence="6">
    <location>
        <begin position="1"/>
        <end position="27"/>
    </location>
</feature>
<evidence type="ECO:0000313" key="9">
    <source>
        <dbReference type="Proteomes" id="UP000527355"/>
    </source>
</evidence>
<evidence type="ECO:0000256" key="2">
    <source>
        <dbReference type="ARBA" id="ARBA00009824"/>
    </source>
</evidence>
<comment type="similarity">
    <text evidence="2">Belongs to the TMCO4 family.</text>
</comment>
<evidence type="ECO:0000256" key="5">
    <source>
        <dbReference type="ARBA" id="ARBA00023136"/>
    </source>
</evidence>
<dbReference type="AlphaFoldDB" id="A0A7J8A2B0"/>
<evidence type="ECO:0000256" key="1">
    <source>
        <dbReference type="ARBA" id="ARBA00004141"/>
    </source>
</evidence>
<dbReference type="PANTHER" id="PTHR17920">
    <property type="entry name" value="TRANSMEMBRANE AND COILED-COIL DOMAIN-CONTAINING PROTEIN 4 TMCO4"/>
    <property type="match status" value="1"/>
</dbReference>
<keyword evidence="4 7" id="KW-1133">Transmembrane helix</keyword>
<organism evidence="8 9">
    <name type="scientific">Myotis myotis</name>
    <name type="common">Greater mouse-eared bat</name>
    <name type="synonym">Vespertilio myotis</name>
    <dbReference type="NCBI Taxonomy" id="51298"/>
    <lineage>
        <taxon>Eukaryota</taxon>
        <taxon>Metazoa</taxon>
        <taxon>Chordata</taxon>
        <taxon>Craniata</taxon>
        <taxon>Vertebrata</taxon>
        <taxon>Euteleostomi</taxon>
        <taxon>Mammalia</taxon>
        <taxon>Eutheria</taxon>
        <taxon>Laurasiatheria</taxon>
        <taxon>Chiroptera</taxon>
        <taxon>Yangochiroptera</taxon>
        <taxon>Vespertilionidae</taxon>
        <taxon>Myotis</taxon>
    </lineage>
</organism>
<dbReference type="Pfam" id="PF05277">
    <property type="entry name" value="DUF726"/>
    <property type="match status" value="1"/>
</dbReference>
<comment type="caution">
    <text evidence="8">The sequence shown here is derived from an EMBL/GenBank/DDBJ whole genome shotgun (WGS) entry which is preliminary data.</text>
</comment>
<dbReference type="VEuPathDB" id="HostDB:GeneID_118676209"/>
<dbReference type="InterPro" id="IPR029058">
    <property type="entry name" value="AB_hydrolase_fold"/>
</dbReference>
<evidence type="ECO:0000313" key="8">
    <source>
        <dbReference type="EMBL" id="KAF6380613.1"/>
    </source>
</evidence>
<gene>
    <name evidence="8" type="ORF">mMyoMyo1_019212</name>
</gene>
<dbReference type="Proteomes" id="UP000527355">
    <property type="component" value="Unassembled WGS sequence"/>
</dbReference>
<evidence type="ECO:0000256" key="7">
    <source>
        <dbReference type="SAM" id="Phobius"/>
    </source>
</evidence>
<keyword evidence="5 7" id="KW-0472">Membrane</keyword>
<dbReference type="SUPFAM" id="SSF53474">
    <property type="entry name" value="alpha/beta-Hydrolases"/>
    <property type="match status" value="1"/>
</dbReference>
<evidence type="ECO:0000256" key="3">
    <source>
        <dbReference type="ARBA" id="ARBA00022692"/>
    </source>
</evidence>
<comment type="subcellular location">
    <subcellularLocation>
        <location evidence="1">Membrane</location>
        <topology evidence="1">Multi-pass membrane protein</topology>
    </subcellularLocation>
</comment>
<dbReference type="OrthoDB" id="277931at2759"/>
<evidence type="ECO:0000256" key="6">
    <source>
        <dbReference type="SAM" id="MobiDB-lite"/>
    </source>
</evidence>
<evidence type="ECO:0000256" key="4">
    <source>
        <dbReference type="ARBA" id="ARBA00022989"/>
    </source>
</evidence>
<dbReference type="InterPro" id="IPR007941">
    <property type="entry name" value="DUF726"/>
</dbReference>
<dbReference type="EMBL" id="JABWUV010000002">
    <property type="protein sequence ID" value="KAF6380613.1"/>
    <property type="molecule type" value="Genomic_DNA"/>
</dbReference>
<name>A0A7J8A2B0_MYOMY</name>
<feature type="transmembrane region" description="Helical" evidence="7">
    <location>
        <begin position="219"/>
        <end position="246"/>
    </location>
</feature>
<dbReference type="GO" id="GO:0016020">
    <property type="term" value="C:membrane"/>
    <property type="evidence" value="ECO:0007669"/>
    <property type="project" value="UniProtKB-SubCell"/>
</dbReference>
<dbReference type="PANTHER" id="PTHR17920:SF3">
    <property type="entry name" value="TRANSMEMBRANE AND COILED-COIL DOMAIN-CONTAINING PROTEIN 4"/>
    <property type="match status" value="1"/>
</dbReference>